<sequence length="471" mass="53024">MTVREMGTIPCRRRDLFLLSVCTLTIFIWLQLHHLNNHAVSGAATHWTQKSQTPIQSPTEAWQQDPNIEDERNKAANATLGFGRIIAVSTRTSHRRTSLSISADLTGLEISIPDQPAWTDADLANFKAKNKSMIKKGSALAWMGHLNALRWFMTQPYETAVIIEDDINWDIHLRTKQAPLLARGFHDLLEREMRTNGYIRPVKDKDHNRTTPWTPIPKPSTLELKSKAISSGPYQRTAFWPDSKYWEILHLGHCGDFYPADKLSHILHNTYPDPNMPSPTGLHIDTQRFLNPLGIPPRHRLIHQSLRPLCTFAYAVTKESARKILEQFSTEEENHGTAAYDVRILEACRDLGFKCWSANPELFHHLDDQASEIANVNGPKPAGIVARKEEFGVPDEPPPSAEDTARARARGTPNVACGIRTLVERLGASRNVREMVRLAGEMDGMCPITVDELDLMRGQIVEKGRSNLPVG</sequence>
<name>A0A6A6UNP8_9PEZI</name>
<organism evidence="1 2">
    <name type="scientific">Microthyrium microscopicum</name>
    <dbReference type="NCBI Taxonomy" id="703497"/>
    <lineage>
        <taxon>Eukaryota</taxon>
        <taxon>Fungi</taxon>
        <taxon>Dikarya</taxon>
        <taxon>Ascomycota</taxon>
        <taxon>Pezizomycotina</taxon>
        <taxon>Dothideomycetes</taxon>
        <taxon>Dothideomycetes incertae sedis</taxon>
        <taxon>Microthyriales</taxon>
        <taxon>Microthyriaceae</taxon>
        <taxon>Microthyrium</taxon>
    </lineage>
</organism>
<evidence type="ECO:0000313" key="2">
    <source>
        <dbReference type="Proteomes" id="UP000799302"/>
    </source>
</evidence>
<dbReference type="OrthoDB" id="47375at2759"/>
<accession>A0A6A6UNP8</accession>
<evidence type="ECO:0000313" key="1">
    <source>
        <dbReference type="EMBL" id="KAF2673915.1"/>
    </source>
</evidence>
<evidence type="ECO:0008006" key="3">
    <source>
        <dbReference type="Google" id="ProtNLM"/>
    </source>
</evidence>
<keyword evidence="2" id="KW-1185">Reference proteome</keyword>
<dbReference type="Proteomes" id="UP000799302">
    <property type="component" value="Unassembled WGS sequence"/>
</dbReference>
<gene>
    <name evidence="1" type="ORF">BT63DRAFT_451970</name>
</gene>
<proteinExistence type="predicted"/>
<reference evidence="1" key="1">
    <citation type="journal article" date="2020" name="Stud. Mycol.">
        <title>101 Dothideomycetes genomes: a test case for predicting lifestyles and emergence of pathogens.</title>
        <authorList>
            <person name="Haridas S."/>
            <person name="Albert R."/>
            <person name="Binder M."/>
            <person name="Bloem J."/>
            <person name="Labutti K."/>
            <person name="Salamov A."/>
            <person name="Andreopoulos B."/>
            <person name="Baker S."/>
            <person name="Barry K."/>
            <person name="Bills G."/>
            <person name="Bluhm B."/>
            <person name="Cannon C."/>
            <person name="Castanera R."/>
            <person name="Culley D."/>
            <person name="Daum C."/>
            <person name="Ezra D."/>
            <person name="Gonzalez J."/>
            <person name="Henrissat B."/>
            <person name="Kuo A."/>
            <person name="Liang C."/>
            <person name="Lipzen A."/>
            <person name="Lutzoni F."/>
            <person name="Magnuson J."/>
            <person name="Mondo S."/>
            <person name="Nolan M."/>
            <person name="Ohm R."/>
            <person name="Pangilinan J."/>
            <person name="Park H.-J."/>
            <person name="Ramirez L."/>
            <person name="Alfaro M."/>
            <person name="Sun H."/>
            <person name="Tritt A."/>
            <person name="Yoshinaga Y."/>
            <person name="Zwiers L.-H."/>
            <person name="Turgeon B."/>
            <person name="Goodwin S."/>
            <person name="Spatafora J."/>
            <person name="Crous P."/>
            <person name="Grigoriev I."/>
        </authorList>
    </citation>
    <scope>NUCLEOTIDE SEQUENCE</scope>
    <source>
        <strain evidence="1">CBS 115976</strain>
    </source>
</reference>
<protein>
    <recommendedName>
        <fullName evidence="3">Glycosyltransferase family 25 protein</fullName>
    </recommendedName>
</protein>
<dbReference type="AlphaFoldDB" id="A0A6A6UNP8"/>
<dbReference type="EMBL" id="MU004231">
    <property type="protein sequence ID" value="KAF2673915.1"/>
    <property type="molecule type" value="Genomic_DNA"/>
</dbReference>